<name>A0ABN9ULL7_9DINO</name>
<keyword evidence="3" id="KW-1185">Reference proteome</keyword>
<feature type="region of interest" description="Disordered" evidence="1">
    <location>
        <begin position="1"/>
        <end position="131"/>
    </location>
</feature>
<comment type="caution">
    <text evidence="2">The sequence shown here is derived from an EMBL/GenBank/DDBJ whole genome shotgun (WGS) entry which is preliminary data.</text>
</comment>
<feature type="compositionally biased region" description="Basic residues" evidence="1">
    <location>
        <begin position="18"/>
        <end position="30"/>
    </location>
</feature>
<reference evidence="2" key="1">
    <citation type="submission" date="2023-10" db="EMBL/GenBank/DDBJ databases">
        <authorList>
            <person name="Chen Y."/>
            <person name="Shah S."/>
            <person name="Dougan E. K."/>
            <person name="Thang M."/>
            <person name="Chan C."/>
        </authorList>
    </citation>
    <scope>NUCLEOTIDE SEQUENCE [LARGE SCALE GENOMIC DNA]</scope>
</reference>
<evidence type="ECO:0000256" key="1">
    <source>
        <dbReference type="SAM" id="MobiDB-lite"/>
    </source>
</evidence>
<gene>
    <name evidence="2" type="ORF">PCOR1329_LOCUS49139</name>
</gene>
<dbReference type="Proteomes" id="UP001189429">
    <property type="component" value="Unassembled WGS sequence"/>
</dbReference>
<protein>
    <submittedName>
        <fullName evidence="2">Uncharacterized protein</fullName>
    </submittedName>
</protein>
<organism evidence="2 3">
    <name type="scientific">Prorocentrum cordatum</name>
    <dbReference type="NCBI Taxonomy" id="2364126"/>
    <lineage>
        <taxon>Eukaryota</taxon>
        <taxon>Sar</taxon>
        <taxon>Alveolata</taxon>
        <taxon>Dinophyceae</taxon>
        <taxon>Prorocentrales</taxon>
        <taxon>Prorocentraceae</taxon>
        <taxon>Prorocentrum</taxon>
    </lineage>
</organism>
<feature type="compositionally biased region" description="Acidic residues" evidence="1">
    <location>
        <begin position="92"/>
        <end position="111"/>
    </location>
</feature>
<dbReference type="EMBL" id="CAUYUJ010015946">
    <property type="protein sequence ID" value="CAK0860027.1"/>
    <property type="molecule type" value="Genomic_DNA"/>
</dbReference>
<evidence type="ECO:0000313" key="2">
    <source>
        <dbReference type="EMBL" id="CAK0860027.1"/>
    </source>
</evidence>
<accession>A0ABN9ULL7</accession>
<feature type="compositionally biased region" description="Polar residues" evidence="1">
    <location>
        <begin position="52"/>
        <end position="61"/>
    </location>
</feature>
<sequence length="131" mass="14330">MTNTNKLGARFKTCAPARAHRDRAPAKWKRTTAAPAIVAPTRDRQRGGDRCSSASATAGRTGQNGHGLGRRRRRREGGAAEARAVALSATVAEEDGEEEEEKEEEEEEEEEAAPRRRSVSLLHRRAELSSP</sequence>
<proteinExistence type="predicted"/>
<evidence type="ECO:0000313" key="3">
    <source>
        <dbReference type="Proteomes" id="UP001189429"/>
    </source>
</evidence>